<dbReference type="Gene3D" id="3.40.50.300">
    <property type="entry name" value="P-loop containing nucleotide triphosphate hydrolases"/>
    <property type="match status" value="1"/>
</dbReference>
<organism evidence="5 6">
    <name type="scientific">Helicobacter mustelae (strain ATCC 43772 / CCUG 25715 / CIP 103759 / LMG 18044 / NCTC 12198 / R85-136P)</name>
    <name type="common">Campylobacter mustelae</name>
    <dbReference type="NCBI Taxonomy" id="679897"/>
    <lineage>
        <taxon>Bacteria</taxon>
        <taxon>Pseudomonadati</taxon>
        <taxon>Campylobacterota</taxon>
        <taxon>Epsilonproteobacteria</taxon>
        <taxon>Campylobacterales</taxon>
        <taxon>Helicobacteraceae</taxon>
        <taxon>Helicobacter</taxon>
    </lineage>
</organism>
<protein>
    <submittedName>
        <fullName evidence="5">Putative ABC transport system ATP-binding protein</fullName>
    </submittedName>
</protein>
<dbReference type="InterPro" id="IPR003593">
    <property type="entry name" value="AAA+_ATPase"/>
</dbReference>
<dbReference type="PROSITE" id="PS50893">
    <property type="entry name" value="ABC_TRANSPORTER_2"/>
    <property type="match status" value="1"/>
</dbReference>
<dbReference type="InterPro" id="IPR017871">
    <property type="entry name" value="ABC_transporter-like_CS"/>
</dbReference>
<keyword evidence="6" id="KW-1185">Reference proteome</keyword>
<keyword evidence="1" id="KW-0813">Transport</keyword>
<dbReference type="GO" id="GO:0016887">
    <property type="term" value="F:ATP hydrolysis activity"/>
    <property type="evidence" value="ECO:0007669"/>
    <property type="project" value="InterPro"/>
</dbReference>
<dbReference type="PANTHER" id="PTHR43023">
    <property type="entry name" value="PROTEIN TRIGALACTOSYLDIACYLGLYCEROL 3, CHLOROPLASTIC"/>
    <property type="match status" value="1"/>
</dbReference>
<evidence type="ECO:0000259" key="4">
    <source>
        <dbReference type="PROSITE" id="PS50893"/>
    </source>
</evidence>
<dbReference type="PROSITE" id="PS00211">
    <property type="entry name" value="ABC_TRANSPORTER_1"/>
    <property type="match status" value="1"/>
</dbReference>
<dbReference type="SMART" id="SM00382">
    <property type="entry name" value="AAA"/>
    <property type="match status" value="1"/>
</dbReference>
<gene>
    <name evidence="5" type="primary">iamA</name>
    <name evidence="5" type="ordered locus">HMU13580</name>
</gene>
<feature type="domain" description="ABC transporter" evidence="4">
    <location>
        <begin position="6"/>
        <end position="243"/>
    </location>
</feature>
<dbReference type="PANTHER" id="PTHR43023:SF3">
    <property type="entry name" value="PROTEIN TRIGALACTOSYLDIACYLGLYCEROL 3, CHLOROPLASTIC"/>
    <property type="match status" value="1"/>
</dbReference>
<reference evidence="5 6" key="1">
    <citation type="journal article" date="2010" name="BMC Genomics">
        <title>Comparative genomics and proteomics of Helicobacter mustelae, an ulcerogenic and carcinogenic gastric pathogen.</title>
        <authorList>
            <person name="O'Toole P.W."/>
            <person name="Snelling W.J."/>
            <person name="Canchaya C."/>
            <person name="Forde B.M."/>
            <person name="Hardie K.R."/>
            <person name="Josenhans C."/>
            <person name="Graham R.L.J."/>
            <person name="McMullan G."/>
            <person name="Parkhill J."/>
            <person name="Belda E."/>
            <person name="Bentley S.D."/>
        </authorList>
    </citation>
    <scope>NUCLEOTIDE SEQUENCE [LARGE SCALE GENOMIC DNA]</scope>
    <source>
        <strain evidence="6">ATCC 43772 / LMG 18044 / NCTC 12198 / 12198</strain>
    </source>
</reference>
<dbReference type="GO" id="GO:0005524">
    <property type="term" value="F:ATP binding"/>
    <property type="evidence" value="ECO:0007669"/>
    <property type="project" value="UniProtKB-KW"/>
</dbReference>
<dbReference type="InterPro" id="IPR003439">
    <property type="entry name" value="ABC_transporter-like_ATP-bd"/>
</dbReference>
<name>D3UJD5_HELM1</name>
<evidence type="ECO:0000313" key="5">
    <source>
        <dbReference type="EMBL" id="CBG40611.1"/>
    </source>
</evidence>
<dbReference type="SUPFAM" id="SSF52540">
    <property type="entry name" value="P-loop containing nucleoside triphosphate hydrolases"/>
    <property type="match status" value="1"/>
</dbReference>
<evidence type="ECO:0000256" key="3">
    <source>
        <dbReference type="ARBA" id="ARBA00022840"/>
    </source>
</evidence>
<dbReference type="HOGENOM" id="CLU_000604_1_22_7"/>
<dbReference type="STRING" id="679897.HMU13580"/>
<accession>D3UJD5</accession>
<evidence type="ECO:0000256" key="2">
    <source>
        <dbReference type="ARBA" id="ARBA00022741"/>
    </source>
</evidence>
<dbReference type="KEGG" id="hms:HMU13580"/>
<dbReference type="Pfam" id="PF00005">
    <property type="entry name" value="ABC_tran"/>
    <property type="match status" value="1"/>
</dbReference>
<dbReference type="RefSeq" id="WP_013023677.1">
    <property type="nucleotide sequence ID" value="NC_013949.1"/>
</dbReference>
<proteinExistence type="predicted"/>
<keyword evidence="3 5" id="KW-0067">ATP-binding</keyword>
<dbReference type="InterPro" id="IPR027417">
    <property type="entry name" value="P-loop_NTPase"/>
</dbReference>
<dbReference type="EMBL" id="FN555004">
    <property type="protein sequence ID" value="CBG40611.1"/>
    <property type="molecule type" value="Genomic_DNA"/>
</dbReference>
<dbReference type="eggNOG" id="COG1127">
    <property type="taxonomic scope" value="Bacteria"/>
</dbReference>
<evidence type="ECO:0000313" key="6">
    <source>
        <dbReference type="Proteomes" id="UP000001522"/>
    </source>
</evidence>
<evidence type="ECO:0000256" key="1">
    <source>
        <dbReference type="ARBA" id="ARBA00022448"/>
    </source>
</evidence>
<dbReference type="AlphaFoldDB" id="D3UJD5"/>
<sequence>MKKPVIEVCNLTTSYGDRIIHDRINFEIYKDESFAILGGSGSGKSTLLSAMILLNRPKSGEIKIFGRDICKMSAPEHAKIMQHCGVLFQFGALFSSLSVIENVSVVLEEYSNYPPSTIREIAKMWLDRVGLKPNAFHLYPCELSGGMKKRVGLARAMVLNPEILFLDEPTSGLDPLSVGRFDELISELKAANPFTVVIVTHDLDTVNYMTDRFLLLKEGKIEFQGTLKEFRQYAQENSLDKENLFNSTRGERFWKEM</sequence>
<keyword evidence="2" id="KW-0547">Nucleotide-binding</keyword>
<dbReference type="Proteomes" id="UP000001522">
    <property type="component" value="Chromosome"/>
</dbReference>